<keyword evidence="1" id="KW-0175">Coiled coil</keyword>
<feature type="region of interest" description="Disordered" evidence="2">
    <location>
        <begin position="1"/>
        <end position="33"/>
    </location>
</feature>
<dbReference type="SUPFAM" id="SSF56112">
    <property type="entry name" value="Protein kinase-like (PK-like)"/>
    <property type="match status" value="2"/>
</dbReference>
<reference evidence="4" key="1">
    <citation type="submission" date="2013-10" db="EMBL/GenBank/DDBJ databases">
        <title>Genomic analysis of the causative agents of coccidiosis in chickens.</title>
        <authorList>
            <person name="Reid A.J."/>
            <person name="Blake D."/>
            <person name="Billington K."/>
            <person name="Browne H."/>
            <person name="Dunn M."/>
            <person name="Hung S."/>
            <person name="Kawahara F."/>
            <person name="Miranda-Saavedra D."/>
            <person name="Mourier T."/>
            <person name="Nagra H."/>
            <person name="Otto T.D."/>
            <person name="Rawlings N."/>
            <person name="Sanchez A."/>
            <person name="Sanders M."/>
            <person name="Subramaniam C."/>
            <person name="Tay Y."/>
            <person name="Dear P."/>
            <person name="Doerig C."/>
            <person name="Gruber A."/>
            <person name="Parkinson J."/>
            <person name="Shirley M."/>
            <person name="Wan K.L."/>
            <person name="Berriman M."/>
            <person name="Tomley F."/>
            <person name="Pain A."/>
        </authorList>
    </citation>
    <scope>NUCLEOTIDE SEQUENCE [LARGE SCALE GENOMIC DNA]</scope>
    <source>
        <strain evidence="4">Houghton</strain>
    </source>
</reference>
<keyword evidence="4" id="KW-0808">Transferase</keyword>
<accession>U6GT26</accession>
<keyword evidence="4" id="KW-0418">Kinase</keyword>
<gene>
    <name evidence="4" type="ORF">EPH_0011160</name>
</gene>
<dbReference type="InterPro" id="IPR000719">
    <property type="entry name" value="Prot_kinase_dom"/>
</dbReference>
<dbReference type="GO" id="GO:0005524">
    <property type="term" value="F:ATP binding"/>
    <property type="evidence" value="ECO:0007669"/>
    <property type="project" value="InterPro"/>
</dbReference>
<evidence type="ECO:0000259" key="3">
    <source>
        <dbReference type="PROSITE" id="PS50011"/>
    </source>
</evidence>
<dbReference type="Proteomes" id="UP000018201">
    <property type="component" value="Unassembled WGS sequence"/>
</dbReference>
<dbReference type="PANTHER" id="PTHR44305:SF2">
    <property type="entry name" value="SI:DKEY-192D15.2"/>
    <property type="match status" value="1"/>
</dbReference>
<dbReference type="OrthoDB" id="4062651at2759"/>
<sequence length="560" mass="63310">MEEEREEAYEEDEHYEDDMDYAERFDPHDRQDPEVLLEERQQLKTDIEDQLDEVKEKLKELESSSLNFTWERHELPIALRRLDKPWEDFNHDLLVQAHLEARAKQAAERERLEKEAKKAAKKGKKVAVPKMAPKVREVPTVYCAKVMDPGVAVAADGRVFNRSDAAYDDAGARALVKEIEVFMKFCWRYIVEKGKFNFEQIGLLPVVHTATITRTHPSSRSMSGAAIIMPFMQNGSVGSVIKTLAGKRNTYAYKPDLLLANAKTLISCMAFLEHHGIYHGNIHPFNIFVSDDGFRLLIGDFIPPSKPANSSAGLYKWQKVYLGTYAYKPDLLLANAKTLISCMAFLEHHGIYHGNIHPFNIFVSDDGFRLLIGDFIPPSEFKRWLVQVAKGLSGVPAYCSPEYHSALTERRIQRASVYVNTLSPHKHDVFCLGLVMLQLATLQNVAVYRDKPKRLTAALEKLQNNNDSSAAPELAKLLGRMLTVNPAERPPFKDLVDVQDRWTLQASDWVRGFAEVLGFGKTPGEELYFDKSLTPPGMGTQTPPPDSKKDKEGKSTCSVM</sequence>
<organism evidence="4 5">
    <name type="scientific">Eimeria praecox</name>
    <dbReference type="NCBI Taxonomy" id="51316"/>
    <lineage>
        <taxon>Eukaryota</taxon>
        <taxon>Sar</taxon>
        <taxon>Alveolata</taxon>
        <taxon>Apicomplexa</taxon>
        <taxon>Conoidasida</taxon>
        <taxon>Coccidia</taxon>
        <taxon>Eucoccidiorida</taxon>
        <taxon>Eimeriorina</taxon>
        <taxon>Eimeriidae</taxon>
        <taxon>Eimeria</taxon>
    </lineage>
</organism>
<feature type="domain" description="Protein kinase" evidence="3">
    <location>
        <begin position="226"/>
        <end position="503"/>
    </location>
</feature>
<dbReference type="PANTHER" id="PTHR44305">
    <property type="entry name" value="SI:DKEY-192D15.2-RELATED"/>
    <property type="match status" value="1"/>
</dbReference>
<dbReference type="AlphaFoldDB" id="U6GT26"/>
<dbReference type="Pfam" id="PF07714">
    <property type="entry name" value="PK_Tyr_Ser-Thr"/>
    <property type="match status" value="1"/>
</dbReference>
<feature type="coiled-coil region" evidence="1">
    <location>
        <begin position="37"/>
        <end position="64"/>
    </location>
</feature>
<feature type="coiled-coil region" evidence="1">
    <location>
        <begin position="95"/>
        <end position="122"/>
    </location>
</feature>
<proteinExistence type="predicted"/>
<name>U6GT26_9EIME</name>
<feature type="compositionally biased region" description="Basic and acidic residues" evidence="2">
    <location>
        <begin position="21"/>
        <end position="33"/>
    </location>
</feature>
<protein>
    <submittedName>
        <fullName evidence="4">Protein kinase (Incomplete catalytic triad), putative</fullName>
    </submittedName>
</protein>
<evidence type="ECO:0000313" key="4">
    <source>
        <dbReference type="EMBL" id="CDI82712.1"/>
    </source>
</evidence>
<dbReference type="SMART" id="SM00220">
    <property type="entry name" value="S_TKc"/>
    <property type="match status" value="1"/>
</dbReference>
<evidence type="ECO:0000256" key="2">
    <source>
        <dbReference type="SAM" id="MobiDB-lite"/>
    </source>
</evidence>
<evidence type="ECO:0000313" key="5">
    <source>
        <dbReference type="Proteomes" id="UP000018201"/>
    </source>
</evidence>
<dbReference type="Gene3D" id="1.10.510.10">
    <property type="entry name" value="Transferase(Phosphotransferase) domain 1"/>
    <property type="match status" value="2"/>
</dbReference>
<feature type="region of interest" description="Disordered" evidence="2">
    <location>
        <begin position="528"/>
        <end position="560"/>
    </location>
</feature>
<dbReference type="InterPro" id="IPR053083">
    <property type="entry name" value="TF_kinase-domain_protein"/>
</dbReference>
<dbReference type="PROSITE" id="PS50011">
    <property type="entry name" value="PROTEIN_KINASE_DOM"/>
    <property type="match status" value="1"/>
</dbReference>
<evidence type="ECO:0000256" key="1">
    <source>
        <dbReference type="SAM" id="Coils"/>
    </source>
</evidence>
<dbReference type="GO" id="GO:0004672">
    <property type="term" value="F:protein kinase activity"/>
    <property type="evidence" value="ECO:0007669"/>
    <property type="project" value="InterPro"/>
</dbReference>
<dbReference type="VEuPathDB" id="ToxoDB:EPH_0011160"/>
<dbReference type="EMBL" id="HG692428">
    <property type="protein sequence ID" value="CDI82712.1"/>
    <property type="molecule type" value="Genomic_DNA"/>
</dbReference>
<reference evidence="4" key="2">
    <citation type="submission" date="2013-10" db="EMBL/GenBank/DDBJ databases">
        <authorList>
            <person name="Aslett M."/>
        </authorList>
    </citation>
    <scope>NUCLEOTIDE SEQUENCE [LARGE SCALE GENOMIC DNA]</scope>
    <source>
        <strain evidence="4">Houghton</strain>
    </source>
</reference>
<feature type="compositionally biased region" description="Acidic residues" evidence="2">
    <location>
        <begin position="1"/>
        <end position="20"/>
    </location>
</feature>
<keyword evidence="5" id="KW-1185">Reference proteome</keyword>
<dbReference type="InterPro" id="IPR001245">
    <property type="entry name" value="Ser-Thr/Tyr_kinase_cat_dom"/>
</dbReference>
<dbReference type="InterPro" id="IPR011009">
    <property type="entry name" value="Kinase-like_dom_sf"/>
</dbReference>